<dbReference type="InterPro" id="IPR050545">
    <property type="entry name" value="Mycobact_MmpL"/>
</dbReference>
<dbReference type="EMBL" id="CP046884">
    <property type="protein sequence ID" value="QNQ89388.1"/>
    <property type="molecule type" value="Genomic_DNA"/>
</dbReference>
<feature type="transmembrane region" description="Helical" evidence="6">
    <location>
        <begin position="17"/>
        <end position="37"/>
    </location>
</feature>
<protein>
    <submittedName>
        <fullName evidence="8">MMPL family transporter</fullName>
    </submittedName>
</protein>
<feature type="transmembrane region" description="Helical" evidence="6">
    <location>
        <begin position="405"/>
        <end position="424"/>
    </location>
</feature>
<comment type="subcellular location">
    <subcellularLocation>
        <location evidence="1">Cell membrane</location>
        <topology evidence="1">Multi-pass membrane protein</topology>
    </subcellularLocation>
</comment>
<feature type="transmembrane region" description="Helical" evidence="6">
    <location>
        <begin position="714"/>
        <end position="734"/>
    </location>
</feature>
<feature type="transmembrane region" description="Helical" evidence="6">
    <location>
        <begin position="268"/>
        <end position="291"/>
    </location>
</feature>
<feature type="domain" description="SSD" evidence="7">
    <location>
        <begin position="234"/>
        <end position="365"/>
    </location>
</feature>
<name>A0A7H0SLG3_9CORY</name>
<keyword evidence="3 6" id="KW-0812">Transmembrane</keyword>
<reference evidence="8 9" key="1">
    <citation type="submission" date="2019-12" db="EMBL/GenBank/DDBJ databases">
        <title>Corynebacterium sp. nov., isolated from feces of the Anser Albifrons in China.</title>
        <authorList>
            <person name="Liu Q."/>
        </authorList>
    </citation>
    <scope>NUCLEOTIDE SEQUENCE [LARGE SCALE GENOMIC DNA]</scope>
    <source>
        <strain evidence="8 9">4H37-19</strain>
    </source>
</reference>
<dbReference type="RefSeq" id="WP_187974844.1">
    <property type="nucleotide sequence ID" value="NZ_CP046884.1"/>
</dbReference>
<feature type="transmembrane region" description="Helical" evidence="6">
    <location>
        <begin position="342"/>
        <end position="366"/>
    </location>
</feature>
<feature type="transmembrane region" description="Helical" evidence="6">
    <location>
        <begin position="651"/>
        <end position="672"/>
    </location>
</feature>
<dbReference type="InterPro" id="IPR004869">
    <property type="entry name" value="MMPL_dom"/>
</dbReference>
<dbReference type="Gene3D" id="1.20.1640.10">
    <property type="entry name" value="Multidrug efflux transporter AcrB transmembrane domain"/>
    <property type="match status" value="2"/>
</dbReference>
<dbReference type="PANTHER" id="PTHR33406">
    <property type="entry name" value="MEMBRANE PROTEIN MJ1562-RELATED"/>
    <property type="match status" value="1"/>
</dbReference>
<dbReference type="GO" id="GO:0005886">
    <property type="term" value="C:plasma membrane"/>
    <property type="evidence" value="ECO:0007669"/>
    <property type="project" value="UniProtKB-SubCell"/>
</dbReference>
<feature type="transmembrane region" description="Helical" evidence="6">
    <location>
        <begin position="241"/>
        <end position="262"/>
    </location>
</feature>
<feature type="transmembrane region" description="Helical" evidence="6">
    <location>
        <begin position="740"/>
        <end position="767"/>
    </location>
</feature>
<evidence type="ECO:0000256" key="2">
    <source>
        <dbReference type="ARBA" id="ARBA00022475"/>
    </source>
</evidence>
<evidence type="ECO:0000259" key="7">
    <source>
        <dbReference type="PROSITE" id="PS50156"/>
    </source>
</evidence>
<accession>A0A7H0SLG3</accession>
<keyword evidence="9" id="KW-1185">Reference proteome</keyword>
<keyword evidence="2" id="KW-1003">Cell membrane</keyword>
<feature type="transmembrane region" description="Helical" evidence="6">
    <location>
        <begin position="592"/>
        <end position="611"/>
    </location>
</feature>
<organism evidence="8 9">
    <name type="scientific">Corynebacterium poyangense</name>
    <dbReference type="NCBI Taxonomy" id="2684405"/>
    <lineage>
        <taxon>Bacteria</taxon>
        <taxon>Bacillati</taxon>
        <taxon>Actinomycetota</taxon>
        <taxon>Actinomycetes</taxon>
        <taxon>Mycobacteriales</taxon>
        <taxon>Corynebacteriaceae</taxon>
        <taxon>Corynebacterium</taxon>
    </lineage>
</organism>
<dbReference type="KEGG" id="cpoy:GP475_01130"/>
<dbReference type="Pfam" id="PF03176">
    <property type="entry name" value="MMPL"/>
    <property type="match status" value="2"/>
</dbReference>
<keyword evidence="4 6" id="KW-1133">Transmembrane helix</keyword>
<evidence type="ECO:0000256" key="1">
    <source>
        <dbReference type="ARBA" id="ARBA00004651"/>
    </source>
</evidence>
<evidence type="ECO:0000256" key="6">
    <source>
        <dbReference type="SAM" id="Phobius"/>
    </source>
</evidence>
<dbReference type="AlphaFoldDB" id="A0A7H0SLG3"/>
<evidence type="ECO:0000256" key="4">
    <source>
        <dbReference type="ARBA" id="ARBA00022989"/>
    </source>
</evidence>
<feature type="transmembrane region" description="Helical" evidence="6">
    <location>
        <begin position="618"/>
        <end position="639"/>
    </location>
</feature>
<dbReference type="SUPFAM" id="SSF82866">
    <property type="entry name" value="Multidrug efflux transporter AcrB transmembrane domain"/>
    <property type="match status" value="2"/>
</dbReference>
<keyword evidence="5 6" id="KW-0472">Membrane</keyword>
<feature type="transmembrane region" description="Helical" evidence="6">
    <location>
        <begin position="217"/>
        <end position="236"/>
    </location>
</feature>
<evidence type="ECO:0000256" key="3">
    <source>
        <dbReference type="ARBA" id="ARBA00022692"/>
    </source>
</evidence>
<dbReference type="PROSITE" id="PS50156">
    <property type="entry name" value="SSD"/>
    <property type="match status" value="1"/>
</dbReference>
<sequence>MAQLLYRLGRWSFQRKWWVLSTWVLIFAILGGVAGFFHKPFTSQFSISNTPSIEATHMLMEKFPEINNPVTAASVTMVFKAPEGEKLTDSANREAMDKTVSFLQDKLDGQFTDTVRFGDPVEVNEKLTGQIHQLYGRYGLPDASAEKDAETVRTLSSDETIGFTSFTLDAGESPVVSTDQRKIINEAMDLGRSAGLQVEAGGQGFGAPIEIEPMSEIIGLGVAFLVLLFTFGSLVASGLPLLTAIIGVGIGVLSIVFTTHFVDLNNVTPTLAVMIGLAVGIDYSLFVLSRYRAERQHRSNAEAAGVAVGTAGSAVVFAGITVIVALAALSVAGIGFLSAMGLLAALTVFITVLVTLTFTPALLGVVGDKVFSGRVPFLAHNQRKGKRRISRPTLGSHWVRFVHKIPGTAIAIVLVALGTLSLPIQRLEMALPNDTTSEIGTTQRQAADLLTEGFGAGINAPLLMVIDAKDANPHAPALAPYMSAQEAKAKAENQPFDEEQAARFSSFLYTVDSLDSMFTIKNAQLSGVNNDSTAAQILITPNTGPADPATMKISHTIRDRQEEIEQATGVKLGTTGLTAVQLDITEELSKAMPIYLGIVVGLAIILLLIIFRSLLIPVVAGLGFLLSVGAAFGTTVLFWQEGLWGLVPTPAPLVSFIPIFLIGVTFGLAMDYQVFLVTRMREQWIESHGVASGESRYNAVEESIIFGFTRAARVVTAAAIIMIAVFVAFIGQPLPFIKVFGFALAAGVLFDAFFIRMTLVPASMFLLGRATWWMPRWLDRILPHFDVEGSSLEKFLADKTHETSAKKR</sequence>
<dbReference type="Proteomes" id="UP000516320">
    <property type="component" value="Chromosome"/>
</dbReference>
<proteinExistence type="predicted"/>
<feature type="transmembrane region" description="Helical" evidence="6">
    <location>
        <begin position="303"/>
        <end position="336"/>
    </location>
</feature>
<dbReference type="PANTHER" id="PTHR33406:SF13">
    <property type="entry name" value="MEMBRANE PROTEIN YDFJ"/>
    <property type="match status" value="1"/>
</dbReference>
<dbReference type="InterPro" id="IPR000731">
    <property type="entry name" value="SSD"/>
</dbReference>
<evidence type="ECO:0000256" key="5">
    <source>
        <dbReference type="ARBA" id="ARBA00023136"/>
    </source>
</evidence>
<evidence type="ECO:0000313" key="8">
    <source>
        <dbReference type="EMBL" id="QNQ89388.1"/>
    </source>
</evidence>
<evidence type="ECO:0000313" key="9">
    <source>
        <dbReference type="Proteomes" id="UP000516320"/>
    </source>
</evidence>
<gene>
    <name evidence="8" type="ORF">GP475_01130</name>
</gene>